<feature type="signal peptide" evidence="1">
    <location>
        <begin position="1"/>
        <end position="27"/>
    </location>
</feature>
<evidence type="ECO:0000313" key="3">
    <source>
        <dbReference type="Proteomes" id="UP000305109"/>
    </source>
</evidence>
<sequence length="313" mass="32037">MTTKRTRTLTALSIAIAGAVSAGTATAATPPAATASDGPAKIVVIGLDGTMLDHIKRANTPNLHRLMAEGTTGSSSILGHPTISAPSWSTILTGVWNTEHGVQDNSFAGARYDRYPSAFTQIENADPALRTVAISTWDGIATVAGSGSPKADVVTTTPNAGSEGATDTATATAVASEIAASGPDFVFTQLDQVDGAGHWTGTLGPAYNQAVEAVDVEVGRIVAAVDRRQRDAGERWTVLVTADHGHLLFGGHGGQTPDETSTFVIARGDGYQAGGIDNGYTITDITPTVLETLGVPRPANLDGKPLAKSVPVA</sequence>
<protein>
    <submittedName>
        <fullName evidence="2">Alkaline phosphatase</fullName>
    </submittedName>
</protein>
<accession>A0ABY2RNW0</accession>
<dbReference type="PANTHER" id="PTHR10151:SF120">
    <property type="entry name" value="BIS(5'-ADENOSYL)-TRIPHOSPHATASE"/>
    <property type="match status" value="1"/>
</dbReference>
<dbReference type="SUPFAM" id="SSF53649">
    <property type="entry name" value="Alkaline phosphatase-like"/>
    <property type="match status" value="1"/>
</dbReference>
<evidence type="ECO:0000313" key="2">
    <source>
        <dbReference type="EMBL" id="TJZ78358.1"/>
    </source>
</evidence>
<gene>
    <name evidence="2" type="ORF">FCG67_09920</name>
</gene>
<comment type="caution">
    <text evidence="2">The sequence shown here is derived from an EMBL/GenBank/DDBJ whole genome shotgun (WGS) entry which is preliminary data.</text>
</comment>
<feature type="chain" id="PRO_5047114534" evidence="1">
    <location>
        <begin position="28"/>
        <end position="313"/>
    </location>
</feature>
<evidence type="ECO:0000256" key="1">
    <source>
        <dbReference type="SAM" id="SignalP"/>
    </source>
</evidence>
<keyword evidence="1" id="KW-0732">Signal</keyword>
<dbReference type="EMBL" id="SUMD01000004">
    <property type="protein sequence ID" value="TJZ78358.1"/>
    <property type="molecule type" value="Genomic_DNA"/>
</dbReference>
<dbReference type="InterPro" id="IPR002591">
    <property type="entry name" value="Phosphodiest/P_Trfase"/>
</dbReference>
<dbReference type="Pfam" id="PF01663">
    <property type="entry name" value="Phosphodiest"/>
    <property type="match status" value="1"/>
</dbReference>
<dbReference type="RefSeq" id="WP_136909365.1">
    <property type="nucleotide sequence ID" value="NZ_SUMD01000004.1"/>
</dbReference>
<dbReference type="Proteomes" id="UP000305109">
    <property type="component" value="Unassembled WGS sequence"/>
</dbReference>
<keyword evidence="3" id="KW-1185">Reference proteome</keyword>
<dbReference type="Gene3D" id="3.40.720.10">
    <property type="entry name" value="Alkaline Phosphatase, subunit A"/>
    <property type="match status" value="1"/>
</dbReference>
<organism evidence="2 3">
    <name type="scientific">Rhodococcus oryzae</name>
    <dbReference type="NCBI Taxonomy" id="2571143"/>
    <lineage>
        <taxon>Bacteria</taxon>
        <taxon>Bacillati</taxon>
        <taxon>Actinomycetota</taxon>
        <taxon>Actinomycetes</taxon>
        <taxon>Mycobacteriales</taxon>
        <taxon>Nocardiaceae</taxon>
        <taxon>Rhodococcus</taxon>
    </lineage>
</organism>
<dbReference type="InterPro" id="IPR017850">
    <property type="entry name" value="Alkaline_phosphatase_core_sf"/>
</dbReference>
<reference evidence="2 3" key="1">
    <citation type="submission" date="2019-04" db="EMBL/GenBank/DDBJ databases">
        <title>Rhodococcus oryzae sp. nov., a novel actinomycete isolated from rhizosphere soil of rice (Oryza sativa L.).</title>
        <authorList>
            <person name="Li C."/>
        </authorList>
    </citation>
    <scope>NUCLEOTIDE SEQUENCE [LARGE SCALE GENOMIC DNA]</scope>
    <source>
        <strain evidence="2 3">NEAU-CX67</strain>
    </source>
</reference>
<name>A0ABY2RNW0_9NOCA</name>
<proteinExistence type="predicted"/>
<dbReference type="CDD" id="cd00016">
    <property type="entry name" value="ALP_like"/>
    <property type="match status" value="1"/>
</dbReference>
<dbReference type="PANTHER" id="PTHR10151">
    <property type="entry name" value="ECTONUCLEOTIDE PYROPHOSPHATASE/PHOSPHODIESTERASE"/>
    <property type="match status" value="1"/>
</dbReference>